<dbReference type="InterPro" id="IPR010598">
    <property type="entry name" value="C5-epim_C"/>
</dbReference>
<dbReference type="EMBL" id="FODT01000020">
    <property type="protein sequence ID" value="SEP37697.1"/>
    <property type="molecule type" value="Genomic_DNA"/>
</dbReference>
<dbReference type="Gene3D" id="1.50.10.20">
    <property type="match status" value="1"/>
</dbReference>
<name>A0A1H8XD83_9BRAD</name>
<dbReference type="SUPFAM" id="SSF48208">
    <property type="entry name" value="Six-hairpin glycosidases"/>
    <property type="match status" value="1"/>
</dbReference>
<dbReference type="GO" id="GO:0005975">
    <property type="term" value="P:carbohydrate metabolic process"/>
    <property type="evidence" value="ECO:0007669"/>
    <property type="project" value="InterPro"/>
</dbReference>
<evidence type="ECO:0000313" key="2">
    <source>
        <dbReference type="EMBL" id="SEP37697.1"/>
    </source>
</evidence>
<evidence type="ECO:0000313" key="3">
    <source>
        <dbReference type="Proteomes" id="UP000199615"/>
    </source>
</evidence>
<reference evidence="3" key="1">
    <citation type="submission" date="2016-10" db="EMBL/GenBank/DDBJ databases">
        <authorList>
            <person name="Varghese N."/>
            <person name="Submissions S."/>
        </authorList>
    </citation>
    <scope>NUCLEOTIDE SEQUENCE [LARGE SCALE GENOMIC DNA]</scope>
    <source>
        <strain evidence="3">DSM 123</strain>
    </source>
</reference>
<keyword evidence="3" id="KW-1185">Reference proteome</keyword>
<dbReference type="InterPro" id="IPR008928">
    <property type="entry name" value="6-hairpin_glycosidase_sf"/>
</dbReference>
<sequence>MGPYLFGWVVPENFTQGSLEEMAARKDPLRLFVVAFRGLVEYRRDALEDRLAASTRILDFMLEKYEPAVRGDNGIRWYYGNDHGAIKAPWWSGMDAMMGPMTFYAAYELTGNQRYRDEAVKSAKLVLTSPSDGGILWNENGKCWLSEYSWTGIQPSEEYHVLNGHLWALQSLLLLAKATGDAKLQSAYDCARDGVVAQEDRFYRANGTWTNYQTTPLELNPVHYNTLEHIQYLAMHALSGDRAYLQPAKARADIFAAAYPLSLIGKEGSMEVIFSMIGPPHPYWTDTYPVRVSCQVDGQTIERRNNNLYKTSVPLSERLIIKVPVGSRPTSCAVSVHTPLTIPMYERTEFSVEAAEAQPLPLDGATAMLDAASIEAGKVQITPGHVEVDGANSANDEARIVLPLGIPVSDHDIIAFVVKTPQKMDLGFLMEDSEGRQATRYYLPLAAGKENIVMLNRLGFEKNDELGDTLRSIAMRIFTDPAGDDYEIVISDFQKLRSPAQISRWLEGHPNANFPQQ</sequence>
<dbReference type="Proteomes" id="UP000199615">
    <property type="component" value="Unassembled WGS sequence"/>
</dbReference>
<dbReference type="Pfam" id="PF06662">
    <property type="entry name" value="C5-epim_C"/>
    <property type="match status" value="1"/>
</dbReference>
<proteinExistence type="predicted"/>
<feature type="domain" description="D-glucuronyl C5-epimerase C-terminal" evidence="1">
    <location>
        <begin position="82"/>
        <end position="247"/>
    </location>
</feature>
<gene>
    <name evidence="2" type="ORF">SAMN05444123_12028</name>
</gene>
<dbReference type="AlphaFoldDB" id="A0A1H8XD83"/>
<protein>
    <submittedName>
        <fullName evidence="2">D-glucuronyl C5-epimerase C-terminus</fullName>
    </submittedName>
</protein>
<accession>A0A1H8XD83</accession>
<organism evidence="2 3">
    <name type="scientific">Rhodopseudomonas pseudopalustris</name>
    <dbReference type="NCBI Taxonomy" id="1513892"/>
    <lineage>
        <taxon>Bacteria</taxon>
        <taxon>Pseudomonadati</taxon>
        <taxon>Pseudomonadota</taxon>
        <taxon>Alphaproteobacteria</taxon>
        <taxon>Hyphomicrobiales</taxon>
        <taxon>Nitrobacteraceae</taxon>
        <taxon>Rhodopseudomonas</taxon>
    </lineage>
</organism>
<evidence type="ECO:0000259" key="1">
    <source>
        <dbReference type="Pfam" id="PF06662"/>
    </source>
</evidence>